<keyword evidence="6 7" id="KW-0472">Membrane</keyword>
<dbReference type="Gene3D" id="1.20.1720.10">
    <property type="entry name" value="Multidrug resistance protein D"/>
    <property type="match status" value="1"/>
</dbReference>
<organism evidence="9 10">
    <name type="scientific">Oerskovia rustica</name>
    <dbReference type="NCBI Taxonomy" id="2762237"/>
    <lineage>
        <taxon>Bacteria</taxon>
        <taxon>Bacillati</taxon>
        <taxon>Actinomycetota</taxon>
        <taxon>Actinomycetes</taxon>
        <taxon>Micrococcales</taxon>
        <taxon>Cellulomonadaceae</taxon>
        <taxon>Oerskovia</taxon>
    </lineage>
</organism>
<evidence type="ECO:0000256" key="1">
    <source>
        <dbReference type="ARBA" id="ARBA00004651"/>
    </source>
</evidence>
<feature type="transmembrane region" description="Helical" evidence="7">
    <location>
        <begin position="56"/>
        <end position="73"/>
    </location>
</feature>
<dbReference type="InterPro" id="IPR011701">
    <property type="entry name" value="MFS"/>
</dbReference>
<name>A0ABR8RVD3_9CELL</name>
<dbReference type="InterPro" id="IPR036259">
    <property type="entry name" value="MFS_trans_sf"/>
</dbReference>
<accession>A0ABR8RVD3</accession>
<keyword evidence="10" id="KW-1185">Reference proteome</keyword>
<evidence type="ECO:0000256" key="7">
    <source>
        <dbReference type="SAM" id="Phobius"/>
    </source>
</evidence>
<feature type="transmembrane region" description="Helical" evidence="7">
    <location>
        <begin position="118"/>
        <end position="136"/>
    </location>
</feature>
<feature type="transmembrane region" description="Helical" evidence="7">
    <location>
        <begin position="443"/>
        <end position="461"/>
    </location>
</feature>
<evidence type="ECO:0000256" key="4">
    <source>
        <dbReference type="ARBA" id="ARBA00022692"/>
    </source>
</evidence>
<comment type="subcellular location">
    <subcellularLocation>
        <location evidence="1">Cell membrane</location>
        <topology evidence="1">Multi-pass membrane protein</topology>
    </subcellularLocation>
</comment>
<feature type="transmembrane region" description="Helical" evidence="7">
    <location>
        <begin position="145"/>
        <end position="166"/>
    </location>
</feature>
<feature type="transmembrane region" description="Helical" evidence="7">
    <location>
        <begin position="85"/>
        <end position="112"/>
    </location>
</feature>
<feature type="transmembrane region" description="Helical" evidence="7">
    <location>
        <begin position="234"/>
        <end position="256"/>
    </location>
</feature>
<feature type="transmembrane region" description="Helical" evidence="7">
    <location>
        <begin position="276"/>
        <end position="296"/>
    </location>
</feature>
<dbReference type="Gene3D" id="1.20.1250.20">
    <property type="entry name" value="MFS general substrate transporter like domains"/>
    <property type="match status" value="1"/>
</dbReference>
<feature type="transmembrane region" description="Helical" evidence="7">
    <location>
        <begin position="412"/>
        <end position="431"/>
    </location>
</feature>
<feature type="transmembrane region" description="Helical" evidence="7">
    <location>
        <begin position="172"/>
        <end position="196"/>
    </location>
</feature>
<gene>
    <name evidence="9" type="ORF">H9652_15200</name>
</gene>
<keyword evidence="5 7" id="KW-1133">Transmembrane helix</keyword>
<comment type="caution">
    <text evidence="9">The sequence shown here is derived from an EMBL/GenBank/DDBJ whole genome shotgun (WGS) entry which is preliminary data.</text>
</comment>
<dbReference type="Proteomes" id="UP000641803">
    <property type="component" value="Unassembled WGS sequence"/>
</dbReference>
<reference evidence="9 10" key="1">
    <citation type="submission" date="2020-08" db="EMBL/GenBank/DDBJ databases">
        <title>A Genomic Blueprint of the Chicken Gut Microbiome.</title>
        <authorList>
            <person name="Gilroy R."/>
            <person name="Ravi A."/>
            <person name="Getino M."/>
            <person name="Pursley I."/>
            <person name="Horton D.L."/>
            <person name="Alikhan N.-F."/>
            <person name="Baker D."/>
            <person name="Gharbi K."/>
            <person name="Hall N."/>
            <person name="Watson M."/>
            <person name="Adriaenssens E.M."/>
            <person name="Foster-Nyarko E."/>
            <person name="Jarju S."/>
            <person name="Secka A."/>
            <person name="Antonio M."/>
            <person name="Oren A."/>
            <person name="Chaudhuri R."/>
            <person name="La Ragione R.M."/>
            <person name="Hildebrand F."/>
            <person name="Pallen M.J."/>
        </authorList>
    </citation>
    <scope>NUCLEOTIDE SEQUENCE [LARGE SCALE GENOMIC DNA]</scope>
    <source>
        <strain evidence="9 10">Sa4CUA1</strain>
    </source>
</reference>
<feature type="transmembrane region" description="Helical" evidence="7">
    <location>
        <begin position="16"/>
        <end position="36"/>
    </location>
</feature>
<feature type="transmembrane region" description="Helical" evidence="7">
    <location>
        <begin position="341"/>
        <end position="366"/>
    </location>
</feature>
<dbReference type="CDD" id="cd17321">
    <property type="entry name" value="MFS_MMR_MDR_like"/>
    <property type="match status" value="1"/>
</dbReference>
<keyword evidence="2" id="KW-0813">Transport</keyword>
<feature type="transmembrane region" description="Helical" evidence="7">
    <location>
        <begin position="208"/>
        <end position="228"/>
    </location>
</feature>
<dbReference type="InterPro" id="IPR020846">
    <property type="entry name" value="MFS_dom"/>
</dbReference>
<evidence type="ECO:0000313" key="9">
    <source>
        <dbReference type="EMBL" id="MBD7951750.1"/>
    </source>
</evidence>
<dbReference type="SUPFAM" id="SSF103473">
    <property type="entry name" value="MFS general substrate transporter"/>
    <property type="match status" value="1"/>
</dbReference>
<evidence type="ECO:0000256" key="5">
    <source>
        <dbReference type="ARBA" id="ARBA00022989"/>
    </source>
</evidence>
<dbReference type="Pfam" id="PF07690">
    <property type="entry name" value="MFS_1"/>
    <property type="match status" value="1"/>
</dbReference>
<evidence type="ECO:0000259" key="8">
    <source>
        <dbReference type="PROSITE" id="PS50850"/>
    </source>
</evidence>
<feature type="transmembrane region" description="Helical" evidence="7">
    <location>
        <begin position="372"/>
        <end position="391"/>
    </location>
</feature>
<dbReference type="PROSITE" id="PS50850">
    <property type="entry name" value="MFS"/>
    <property type="match status" value="1"/>
</dbReference>
<evidence type="ECO:0000256" key="6">
    <source>
        <dbReference type="ARBA" id="ARBA00023136"/>
    </source>
</evidence>
<feature type="domain" description="Major facilitator superfamily (MFS) profile" evidence="8">
    <location>
        <begin position="19"/>
        <end position="465"/>
    </location>
</feature>
<keyword evidence="3" id="KW-1003">Cell membrane</keyword>
<evidence type="ECO:0000256" key="2">
    <source>
        <dbReference type="ARBA" id="ARBA00022448"/>
    </source>
</evidence>
<dbReference type="PRINTS" id="PR01036">
    <property type="entry name" value="TCRTETB"/>
</dbReference>
<keyword evidence="4 7" id="KW-0812">Transmembrane</keyword>
<dbReference type="RefSeq" id="WP_191796994.1">
    <property type="nucleotide sequence ID" value="NZ_JACSQQ010000029.1"/>
</dbReference>
<feature type="transmembrane region" description="Helical" evidence="7">
    <location>
        <begin position="311"/>
        <end position="329"/>
    </location>
</feature>
<evidence type="ECO:0000256" key="3">
    <source>
        <dbReference type="ARBA" id="ARBA00022475"/>
    </source>
</evidence>
<evidence type="ECO:0000313" key="10">
    <source>
        <dbReference type="Proteomes" id="UP000641803"/>
    </source>
</evidence>
<dbReference type="PANTHER" id="PTHR42718">
    <property type="entry name" value="MAJOR FACILITATOR SUPERFAMILY MULTIDRUG TRANSPORTER MFSC"/>
    <property type="match status" value="1"/>
</dbReference>
<proteinExistence type="predicted"/>
<dbReference type="EMBL" id="JACSQQ010000029">
    <property type="protein sequence ID" value="MBD7951750.1"/>
    <property type="molecule type" value="Genomic_DNA"/>
</dbReference>
<dbReference type="PANTHER" id="PTHR42718:SF46">
    <property type="entry name" value="BLR6921 PROTEIN"/>
    <property type="match status" value="1"/>
</dbReference>
<sequence length="492" mass="48630">MSARTGAGSAAPASRFWAPVAVIGSAQFLVIMNNAIINVALPSLVSDLGIGPSDQSWVVTVYLLAFGALLLLGGRVGDALGHRNVFVAGLAVTALAAIGSGLATSGSAYLLWRAAQGAAAAFVSPSAVALLSTAFVDPVSRAKAFGVYGAVTGAGGGAGLLLGGLLTDAWSWRWAMFASVPIAVVAIGGAFLALPASSTARRRSTGPIRPLAALLVVLAVGALLVTITRAGTGASAWSTLASLAVAGASAGGFLLAERRTEHPLVPPGVLASRDRLLGLLTVGTGALGLTGVFVVLSQQMQQEGGMTPMEAALAVLPYPVGMVFSTQLAPRLIARFGARRVAVAGLLASAVGIVPLASAGGAPYAVLTLPSLLFVSATIGPAFVSGTQLAMSGIGEEEAGVAGSLLNSASEIGGAVGVAVMSAVGVAVAVTRDGGEPAYAAEMYAAAALLVVGSVMGAVVCRRRAPDGAVACRAAGRRVSEVHEPAAATHAE</sequence>
<protein>
    <submittedName>
        <fullName evidence="9">MFS transporter</fullName>
    </submittedName>
</protein>